<protein>
    <submittedName>
        <fullName evidence="2">Uncharacterized protein</fullName>
    </submittedName>
</protein>
<evidence type="ECO:0000313" key="2">
    <source>
        <dbReference type="EMBL" id="MFC6124332.1"/>
    </source>
</evidence>
<gene>
    <name evidence="2" type="ORF">ACFPZP_25135</name>
</gene>
<keyword evidence="1" id="KW-0472">Membrane</keyword>
<name>A0ABW1Q804_9ENTR</name>
<organism evidence="2 3">
    <name type="scientific">Citrobacter bitternis</name>
    <dbReference type="NCBI Taxonomy" id="1585982"/>
    <lineage>
        <taxon>Bacteria</taxon>
        <taxon>Pseudomonadati</taxon>
        <taxon>Pseudomonadota</taxon>
        <taxon>Gammaproteobacteria</taxon>
        <taxon>Enterobacterales</taxon>
        <taxon>Enterobacteriaceae</taxon>
        <taxon>Citrobacter</taxon>
    </lineage>
</organism>
<keyword evidence="3" id="KW-1185">Reference proteome</keyword>
<keyword evidence="1" id="KW-0812">Transmembrane</keyword>
<reference evidence="3" key="1">
    <citation type="journal article" date="2019" name="Int. J. Syst. Evol. Microbiol.">
        <title>The Global Catalogue of Microorganisms (GCM) 10K type strain sequencing project: providing services to taxonomists for standard genome sequencing and annotation.</title>
        <authorList>
            <consortium name="The Broad Institute Genomics Platform"/>
            <consortium name="The Broad Institute Genome Sequencing Center for Infectious Disease"/>
            <person name="Wu L."/>
            <person name="Ma J."/>
        </authorList>
    </citation>
    <scope>NUCLEOTIDE SEQUENCE [LARGE SCALE GENOMIC DNA]</scope>
    <source>
        <strain evidence="3">JCM30009</strain>
    </source>
</reference>
<sequence>MNYLDQFINFVSTLHTPRRACTTLFMIFGGIISLCLLLPLLHLWLSPVLKPIAQNYEIYILSISLIIGISLGIVIFSIIDFLILEIYGYFVYRKRKTQCQLKEIEDANIRNEEISTKFHTAYYHLSKNKIEIIRSLITFSTRSYASENEDVKLLEESGWIEALTYISNDEKVYQLNQAIRLFADEKWNEEIKTNTEHFLNFDLETSTKIINAMSNVKLKAELDDFNFSFYKKDIEKCFILNEFTPNMYAFRFKERYEEKFKELYDKPFRSERLFSIKKIESDDYDESIPF</sequence>
<accession>A0ABW1Q804</accession>
<proteinExistence type="predicted"/>
<feature type="transmembrane region" description="Helical" evidence="1">
    <location>
        <begin position="65"/>
        <end position="92"/>
    </location>
</feature>
<evidence type="ECO:0000256" key="1">
    <source>
        <dbReference type="SAM" id="Phobius"/>
    </source>
</evidence>
<dbReference type="Proteomes" id="UP001596169">
    <property type="component" value="Unassembled WGS sequence"/>
</dbReference>
<feature type="transmembrane region" description="Helical" evidence="1">
    <location>
        <begin position="21"/>
        <end position="45"/>
    </location>
</feature>
<evidence type="ECO:0000313" key="3">
    <source>
        <dbReference type="Proteomes" id="UP001596169"/>
    </source>
</evidence>
<dbReference type="EMBL" id="JBHSRG010000016">
    <property type="protein sequence ID" value="MFC6124332.1"/>
    <property type="molecule type" value="Genomic_DNA"/>
</dbReference>
<dbReference type="RefSeq" id="WP_378109267.1">
    <property type="nucleotide sequence ID" value="NZ_JBHSRG010000016.1"/>
</dbReference>
<comment type="caution">
    <text evidence="2">The sequence shown here is derived from an EMBL/GenBank/DDBJ whole genome shotgun (WGS) entry which is preliminary data.</text>
</comment>
<keyword evidence="1" id="KW-1133">Transmembrane helix</keyword>